<comment type="similarity">
    <text evidence="2">Belongs to the relaxosome TraM family.</text>
</comment>
<gene>
    <name evidence="9" type="primary">traM_2</name>
    <name evidence="9" type="ORF">NCTC10718_05177</name>
</gene>
<evidence type="ECO:0000313" key="10">
    <source>
        <dbReference type="Proteomes" id="UP000254332"/>
    </source>
</evidence>
<evidence type="ECO:0000256" key="8">
    <source>
        <dbReference type="ARBA" id="ARBA00023163"/>
    </source>
</evidence>
<dbReference type="Pfam" id="PF05261">
    <property type="entry name" value="Tra_M"/>
    <property type="match status" value="1"/>
</dbReference>
<accession>A0A379SFX0</accession>
<dbReference type="GO" id="GO:0003677">
    <property type="term" value="F:DNA binding"/>
    <property type="evidence" value="ECO:0007669"/>
    <property type="project" value="UniProtKB-KW"/>
</dbReference>
<dbReference type="CDD" id="cd14804">
    <property type="entry name" value="Tra_M"/>
    <property type="match status" value="1"/>
</dbReference>
<keyword evidence="6" id="KW-0805">Transcription regulation</keyword>
<dbReference type="AlphaFoldDB" id="A0A379SFX0"/>
<dbReference type="InterPro" id="IPR010992">
    <property type="entry name" value="IHF-like_DNA-bd_dom_sf"/>
</dbReference>
<evidence type="ECO:0000313" key="9">
    <source>
        <dbReference type="EMBL" id="SUG27846.1"/>
    </source>
</evidence>
<protein>
    <recommendedName>
        <fullName evidence="3">Relaxosome protein TraM</fullName>
    </recommendedName>
</protein>
<dbReference type="NCBIfam" id="NF010267">
    <property type="entry name" value="PRK13713.1"/>
    <property type="match status" value="1"/>
</dbReference>
<evidence type="ECO:0000256" key="4">
    <source>
        <dbReference type="ARBA" id="ARBA00022490"/>
    </source>
</evidence>
<evidence type="ECO:0000256" key="6">
    <source>
        <dbReference type="ARBA" id="ARBA00023015"/>
    </source>
</evidence>
<dbReference type="InterPro" id="IPR007925">
    <property type="entry name" value="TRelaxosome_TraM"/>
</dbReference>
<evidence type="ECO:0000256" key="3">
    <source>
        <dbReference type="ARBA" id="ARBA00020534"/>
    </source>
</evidence>
<proteinExistence type="inferred from homology"/>
<keyword evidence="4" id="KW-0963">Cytoplasm</keyword>
<organism evidence="9 10">
    <name type="scientific">Salmonella enterica</name>
    <name type="common">Salmonella choleraesuis</name>
    <dbReference type="NCBI Taxonomy" id="28901"/>
    <lineage>
        <taxon>Bacteria</taxon>
        <taxon>Pseudomonadati</taxon>
        <taxon>Pseudomonadota</taxon>
        <taxon>Gammaproteobacteria</taxon>
        <taxon>Enterobacterales</taxon>
        <taxon>Enterobacteriaceae</taxon>
        <taxon>Salmonella</taxon>
    </lineage>
</organism>
<evidence type="ECO:0000256" key="1">
    <source>
        <dbReference type="ARBA" id="ARBA00004496"/>
    </source>
</evidence>
<name>A0A379SFX0_SALER</name>
<reference evidence="9 10" key="1">
    <citation type="submission" date="2018-06" db="EMBL/GenBank/DDBJ databases">
        <authorList>
            <consortium name="Pathogen Informatics"/>
            <person name="Doyle S."/>
        </authorList>
    </citation>
    <scope>NUCLEOTIDE SEQUENCE [LARGE SCALE GENOMIC DNA]</scope>
    <source>
        <strain evidence="9 10">NCTC10718</strain>
    </source>
</reference>
<dbReference type="Proteomes" id="UP000254332">
    <property type="component" value="Unassembled WGS sequence"/>
</dbReference>
<dbReference type="Gene3D" id="1.10.10.450">
    <property type="entry name" value="TraM protein, DNA-binding"/>
    <property type="match status" value="1"/>
</dbReference>
<keyword evidence="8" id="KW-0804">Transcription</keyword>
<evidence type="ECO:0000256" key="5">
    <source>
        <dbReference type="ARBA" id="ARBA00022971"/>
    </source>
</evidence>
<evidence type="ECO:0000256" key="2">
    <source>
        <dbReference type="ARBA" id="ARBA00008859"/>
    </source>
</evidence>
<keyword evidence="5" id="KW-0184">Conjugation</keyword>
<sequence length="126" mass="14368">MPRQNVYMKQKTIDGIRQIVDMRREEGATASDANISSVCSEMLELGMRVYLNAKNKKASDAEAGEDVFQSSLFEEVVKSRMASQEILALMFSLQDIKSDSRNNYDKLVDSLKEKTDLRVKKVLNRE</sequence>
<dbReference type="EMBL" id="UGWQ01000004">
    <property type="protein sequence ID" value="SUG27846.1"/>
    <property type="molecule type" value="Genomic_DNA"/>
</dbReference>
<dbReference type="SUPFAM" id="SSF47729">
    <property type="entry name" value="IHF-like DNA-binding proteins"/>
    <property type="match status" value="1"/>
</dbReference>
<comment type="subcellular location">
    <subcellularLocation>
        <location evidence="1">Cytoplasm</location>
    </subcellularLocation>
</comment>
<keyword evidence="7" id="KW-0238">DNA-binding</keyword>
<dbReference type="Gene3D" id="1.10.287.2320">
    <property type="match status" value="1"/>
</dbReference>
<dbReference type="GO" id="GO:0005737">
    <property type="term" value="C:cytoplasm"/>
    <property type="evidence" value="ECO:0007669"/>
    <property type="project" value="UniProtKB-SubCell"/>
</dbReference>
<dbReference type="InterPro" id="IPR042073">
    <property type="entry name" value="TraM_DNA-bd"/>
</dbReference>
<evidence type="ECO:0000256" key="7">
    <source>
        <dbReference type="ARBA" id="ARBA00023125"/>
    </source>
</evidence>